<dbReference type="PANTHER" id="PTHR30419">
    <property type="entry name" value="HTH-TYPE TRANSCRIPTIONAL REGULATOR YBHD"/>
    <property type="match status" value="1"/>
</dbReference>
<dbReference type="PROSITE" id="PS50931">
    <property type="entry name" value="HTH_LYSR"/>
    <property type="match status" value="1"/>
</dbReference>
<dbReference type="Pfam" id="PF00126">
    <property type="entry name" value="HTH_1"/>
    <property type="match status" value="1"/>
</dbReference>
<accession>A0A3S4IDT4</accession>
<dbReference type="SUPFAM" id="SSF53850">
    <property type="entry name" value="Periplasmic binding protein-like II"/>
    <property type="match status" value="1"/>
</dbReference>
<dbReference type="EMBL" id="LR134190">
    <property type="protein sequence ID" value="VEB51333.1"/>
    <property type="molecule type" value="Genomic_DNA"/>
</dbReference>
<evidence type="ECO:0000313" key="7">
    <source>
        <dbReference type="Proteomes" id="UP000269208"/>
    </source>
</evidence>
<sequence length="334" mass="36647">MDIRTLRYFVEVVRQQSFTRAAEKLFVTQPTISKMLKNLEDELNCTLLIRDGRKLLLTDTGRVVFERGLAILAEFRQLEAELSDINHLNKGVLRLGIPPMVGMLMAGPISLFRQRYPGVELKISEFGGLTVQQAVMNGELDVAMTALPVEEASGLTTLSLFSHPLCVLVPRSGQWTTCDSIAPEALAEHPLLIYNEDFALSRQLMTLFSQHDVKPRIAVRSGQWDFLAAMVQAGVGIAILPEPICQRLDKATLRWLPLESDLPLAVGHDLARGRVSVAQRPGMVNLLRRVLAETTVSHGLKPLPDGGASTLSGLLVGPVSMAPPGPQGLLIFYQ</sequence>
<organism evidence="6 7">
    <name type="scientific">Salmonella enterica I</name>
    <dbReference type="NCBI Taxonomy" id="59201"/>
    <lineage>
        <taxon>Bacteria</taxon>
        <taxon>Pseudomonadati</taxon>
        <taxon>Pseudomonadota</taxon>
        <taxon>Gammaproteobacteria</taxon>
        <taxon>Enterobacterales</taxon>
        <taxon>Enterobacteriaceae</taxon>
        <taxon>Salmonella</taxon>
    </lineage>
</organism>
<dbReference type="InterPro" id="IPR000847">
    <property type="entry name" value="LysR_HTH_N"/>
</dbReference>
<dbReference type="InterPro" id="IPR050950">
    <property type="entry name" value="HTH-type_LysR_regulators"/>
</dbReference>
<evidence type="ECO:0000256" key="4">
    <source>
        <dbReference type="ARBA" id="ARBA00023163"/>
    </source>
</evidence>
<evidence type="ECO:0000256" key="3">
    <source>
        <dbReference type="ARBA" id="ARBA00023125"/>
    </source>
</evidence>
<dbReference type="Gene3D" id="3.40.190.290">
    <property type="match status" value="1"/>
</dbReference>
<dbReference type="Gene3D" id="1.10.10.10">
    <property type="entry name" value="Winged helix-like DNA-binding domain superfamily/Winged helix DNA-binding domain"/>
    <property type="match status" value="1"/>
</dbReference>
<reference evidence="6 7" key="1">
    <citation type="submission" date="2018-12" db="EMBL/GenBank/DDBJ databases">
        <authorList>
            <consortium name="Pathogen Informatics"/>
        </authorList>
    </citation>
    <scope>NUCLEOTIDE SEQUENCE [LARGE SCALE GENOMIC DNA]</scope>
    <source>
        <strain evidence="6 7">NCTC6754</strain>
    </source>
</reference>
<feature type="domain" description="HTH lysR-type" evidence="5">
    <location>
        <begin position="1"/>
        <end position="58"/>
    </location>
</feature>
<dbReference type="GO" id="GO:0003677">
    <property type="term" value="F:DNA binding"/>
    <property type="evidence" value="ECO:0007669"/>
    <property type="project" value="UniProtKB-KW"/>
</dbReference>
<dbReference type="Proteomes" id="UP000269208">
    <property type="component" value="Chromosome"/>
</dbReference>
<dbReference type="AlphaFoldDB" id="A0A3S4IDT4"/>
<dbReference type="SUPFAM" id="SSF46785">
    <property type="entry name" value="Winged helix' DNA-binding domain"/>
    <property type="match status" value="1"/>
</dbReference>
<comment type="similarity">
    <text evidence="1">Belongs to the LysR transcriptional regulatory family.</text>
</comment>
<evidence type="ECO:0000259" key="5">
    <source>
        <dbReference type="PROSITE" id="PS50931"/>
    </source>
</evidence>
<evidence type="ECO:0000256" key="2">
    <source>
        <dbReference type="ARBA" id="ARBA00023015"/>
    </source>
</evidence>
<dbReference type="Pfam" id="PF03466">
    <property type="entry name" value="LysR_substrate"/>
    <property type="match status" value="1"/>
</dbReference>
<dbReference type="InterPro" id="IPR036390">
    <property type="entry name" value="WH_DNA-bd_sf"/>
</dbReference>
<protein>
    <submittedName>
        <fullName evidence="6">LysR family regulatory protein</fullName>
    </submittedName>
</protein>
<dbReference type="PRINTS" id="PR00039">
    <property type="entry name" value="HTHLYSR"/>
</dbReference>
<dbReference type="InterPro" id="IPR036388">
    <property type="entry name" value="WH-like_DNA-bd_sf"/>
</dbReference>
<keyword evidence="4" id="KW-0804">Transcription</keyword>
<dbReference type="GO" id="GO:0003700">
    <property type="term" value="F:DNA-binding transcription factor activity"/>
    <property type="evidence" value="ECO:0007669"/>
    <property type="project" value="InterPro"/>
</dbReference>
<dbReference type="FunFam" id="1.10.10.10:FF:000001">
    <property type="entry name" value="LysR family transcriptional regulator"/>
    <property type="match status" value="1"/>
</dbReference>
<dbReference type="GO" id="GO:0005829">
    <property type="term" value="C:cytosol"/>
    <property type="evidence" value="ECO:0007669"/>
    <property type="project" value="TreeGrafter"/>
</dbReference>
<keyword evidence="2" id="KW-0805">Transcription regulation</keyword>
<dbReference type="InterPro" id="IPR005119">
    <property type="entry name" value="LysR_subst-bd"/>
</dbReference>
<dbReference type="PANTHER" id="PTHR30419:SF8">
    <property type="entry name" value="NITROGEN ASSIMILATION TRANSCRIPTIONAL ACTIVATOR-RELATED"/>
    <property type="match status" value="1"/>
</dbReference>
<gene>
    <name evidence="6" type="primary">oxyR_1</name>
    <name evidence="6" type="ORF">NCTC6754_01035</name>
</gene>
<evidence type="ECO:0000313" key="6">
    <source>
        <dbReference type="EMBL" id="VEB51333.1"/>
    </source>
</evidence>
<evidence type="ECO:0000256" key="1">
    <source>
        <dbReference type="ARBA" id="ARBA00009437"/>
    </source>
</evidence>
<keyword evidence="3" id="KW-0238">DNA-binding</keyword>
<name>A0A3S4IDT4_SALET</name>
<proteinExistence type="inferred from homology"/>